<protein>
    <recommendedName>
        <fullName evidence="14">Cell wall hydroxyproline-rich glycoprotein</fullName>
    </recommendedName>
</protein>
<keyword evidence="6" id="KW-0812">Transmembrane</keyword>
<feature type="signal peptide" evidence="16">
    <location>
        <begin position="1"/>
        <end position="21"/>
    </location>
</feature>
<dbReference type="Pfam" id="PF00560">
    <property type="entry name" value="LRR_1"/>
    <property type="match status" value="3"/>
</dbReference>
<evidence type="ECO:0000256" key="8">
    <source>
        <dbReference type="ARBA" id="ARBA00022737"/>
    </source>
</evidence>
<keyword evidence="12" id="KW-0379">Hydroxylation</keyword>
<evidence type="ECO:0000256" key="16">
    <source>
        <dbReference type="SAM" id="SignalP"/>
    </source>
</evidence>
<evidence type="ECO:0000256" key="4">
    <source>
        <dbReference type="ARBA" id="ARBA00022525"/>
    </source>
</evidence>
<evidence type="ECO:0000256" key="6">
    <source>
        <dbReference type="ARBA" id="ARBA00022692"/>
    </source>
</evidence>
<dbReference type="GO" id="GO:0071555">
    <property type="term" value="P:cell wall organization"/>
    <property type="evidence" value="ECO:0007669"/>
    <property type="project" value="UniProtKB-KW"/>
</dbReference>
<dbReference type="PANTHER" id="PTHR32093:SF124">
    <property type="entry name" value="POLLEN-SPECIFIC LEUCINE-RICH REPEAT EXTENSIN-LIKE PROTEIN 1"/>
    <property type="match status" value="1"/>
</dbReference>
<keyword evidence="5" id="KW-0433">Leucine-rich repeat</keyword>
<evidence type="ECO:0000256" key="13">
    <source>
        <dbReference type="ARBA" id="ARBA00023316"/>
    </source>
</evidence>
<dbReference type="Gene3D" id="3.80.10.10">
    <property type="entry name" value="Ribonuclease Inhibitor"/>
    <property type="match status" value="2"/>
</dbReference>
<proteinExistence type="predicted"/>
<dbReference type="EMBL" id="JAUHHV010000007">
    <property type="protein sequence ID" value="KAK1418207.1"/>
    <property type="molecule type" value="Genomic_DNA"/>
</dbReference>
<evidence type="ECO:0000256" key="10">
    <source>
        <dbReference type="ARBA" id="ARBA00023136"/>
    </source>
</evidence>
<dbReference type="PANTHER" id="PTHR32093">
    <property type="entry name" value="LEUCINE-RICH REPEAT EXTENSIN-LIKE PROTEIN 3-RELATED"/>
    <property type="match status" value="1"/>
</dbReference>
<comment type="caution">
    <text evidence="18">The sequence shown here is derived from an EMBL/GenBank/DDBJ whole genome shotgun (WGS) entry which is preliminary data.</text>
</comment>
<dbReference type="FunFam" id="3.80.10.10:FF:000224">
    <property type="entry name" value="Leucine-rich repeat extensin-like protein 1"/>
    <property type="match status" value="1"/>
</dbReference>
<feature type="chain" id="PRO_5042294731" description="Cell wall hydroxyproline-rich glycoprotein" evidence="16">
    <location>
        <begin position="22"/>
        <end position="384"/>
    </location>
</feature>
<dbReference type="AlphaFoldDB" id="A0AAD8K8I9"/>
<dbReference type="InterPro" id="IPR003591">
    <property type="entry name" value="Leu-rich_rpt_typical-subtyp"/>
</dbReference>
<reference evidence="18" key="1">
    <citation type="journal article" date="2023" name="bioRxiv">
        <title>Improved chromosome-level genome assembly for marigold (Tagetes erecta).</title>
        <authorList>
            <person name="Jiang F."/>
            <person name="Yuan L."/>
            <person name="Wang S."/>
            <person name="Wang H."/>
            <person name="Xu D."/>
            <person name="Wang A."/>
            <person name="Fan W."/>
        </authorList>
    </citation>
    <scope>NUCLEOTIDE SEQUENCE</scope>
    <source>
        <strain evidence="18">WSJ</strain>
        <tissue evidence="18">Leaf</tissue>
    </source>
</reference>
<gene>
    <name evidence="18" type="ORF">QVD17_27350</name>
</gene>
<feature type="domain" description="Leucine-rich repeat-containing N-terminal plant-type" evidence="17">
    <location>
        <begin position="68"/>
        <end position="100"/>
    </location>
</feature>
<keyword evidence="4" id="KW-0964">Secreted</keyword>
<keyword evidence="11" id="KW-0325">Glycoprotein</keyword>
<evidence type="ECO:0000256" key="15">
    <source>
        <dbReference type="SAM" id="MobiDB-lite"/>
    </source>
</evidence>
<keyword evidence="3" id="KW-0134">Cell wall</keyword>
<name>A0AAD8K8I9_TARER</name>
<evidence type="ECO:0000256" key="9">
    <source>
        <dbReference type="ARBA" id="ARBA00022989"/>
    </source>
</evidence>
<evidence type="ECO:0000313" key="19">
    <source>
        <dbReference type="Proteomes" id="UP001229421"/>
    </source>
</evidence>
<evidence type="ECO:0000259" key="17">
    <source>
        <dbReference type="Pfam" id="PF08263"/>
    </source>
</evidence>
<dbReference type="Proteomes" id="UP001229421">
    <property type="component" value="Unassembled WGS sequence"/>
</dbReference>
<dbReference type="InterPro" id="IPR001611">
    <property type="entry name" value="Leu-rich_rpt"/>
</dbReference>
<evidence type="ECO:0000256" key="3">
    <source>
        <dbReference type="ARBA" id="ARBA00022512"/>
    </source>
</evidence>
<keyword evidence="7 16" id="KW-0732">Signal</keyword>
<evidence type="ECO:0000256" key="5">
    <source>
        <dbReference type="ARBA" id="ARBA00022614"/>
    </source>
</evidence>
<feature type="compositionally biased region" description="Basic residues" evidence="15">
    <location>
        <begin position="373"/>
        <end position="384"/>
    </location>
</feature>
<evidence type="ECO:0000256" key="1">
    <source>
        <dbReference type="ARBA" id="ARBA00004191"/>
    </source>
</evidence>
<dbReference type="GO" id="GO:0006952">
    <property type="term" value="P:defense response"/>
    <property type="evidence" value="ECO:0007669"/>
    <property type="project" value="UniProtKB-ARBA"/>
</dbReference>
<keyword evidence="9" id="KW-1133">Transmembrane helix</keyword>
<dbReference type="SMART" id="SM00369">
    <property type="entry name" value="LRR_TYP"/>
    <property type="match status" value="2"/>
</dbReference>
<evidence type="ECO:0000256" key="14">
    <source>
        <dbReference type="ARBA" id="ARBA00041871"/>
    </source>
</evidence>
<keyword evidence="10" id="KW-0472">Membrane</keyword>
<dbReference type="SUPFAM" id="SSF52058">
    <property type="entry name" value="L domain-like"/>
    <property type="match status" value="1"/>
</dbReference>
<feature type="region of interest" description="Disordered" evidence="15">
    <location>
        <begin position="365"/>
        <end position="384"/>
    </location>
</feature>
<evidence type="ECO:0000313" key="18">
    <source>
        <dbReference type="EMBL" id="KAK1418207.1"/>
    </source>
</evidence>
<sequence length="384" mass="42770">MKALCCFLFLYILSSPSLNEASVPAPTRRHLGPNKDTGVLTDFGFNFDIEINARLIFPSLRLKKAYFAFQEWKKFITSDPQNMLKNWDGADVCSYTGVFCENAPDGSNVMTVAAIDLNHGDIAGQLIPHLGLLTDLSVFHMNSNRFGGPIPSSFSSLTTLYEFDISNNGFDGPFPDVVFDMPNLKYLDLRYNNFEGEIPPQLFDKDLDAIFLNNNRFNSSIPENIGNSNASVIVLANNELKGCIPHSIGQMARLDEIILANNQLKGCLPKELGNLENITVLDLSNNNLMGSIPEGFGNLNCIEMIDIGHNQFTGTVVDAVCTLPKLMNFTFADNFFDVLEEKCDKPVKPELVLDCRQNCLPGKPDQKDETTCKRRKPQKRIPVL</sequence>
<evidence type="ECO:0000256" key="11">
    <source>
        <dbReference type="ARBA" id="ARBA00023180"/>
    </source>
</evidence>
<comment type="subcellular location">
    <subcellularLocation>
        <location evidence="2">Membrane</location>
    </subcellularLocation>
    <subcellularLocation>
        <location evidence="1">Secreted</location>
        <location evidence="1">Cell wall</location>
    </subcellularLocation>
</comment>
<dbReference type="InterPro" id="IPR051582">
    <property type="entry name" value="LRR_extensin-like_regulator"/>
</dbReference>
<keyword evidence="13" id="KW-0961">Cell wall biogenesis/degradation</keyword>
<dbReference type="InterPro" id="IPR032675">
    <property type="entry name" value="LRR_dom_sf"/>
</dbReference>
<keyword evidence="19" id="KW-1185">Reference proteome</keyword>
<organism evidence="18 19">
    <name type="scientific">Tagetes erecta</name>
    <name type="common">African marigold</name>
    <dbReference type="NCBI Taxonomy" id="13708"/>
    <lineage>
        <taxon>Eukaryota</taxon>
        <taxon>Viridiplantae</taxon>
        <taxon>Streptophyta</taxon>
        <taxon>Embryophyta</taxon>
        <taxon>Tracheophyta</taxon>
        <taxon>Spermatophyta</taxon>
        <taxon>Magnoliopsida</taxon>
        <taxon>eudicotyledons</taxon>
        <taxon>Gunneridae</taxon>
        <taxon>Pentapetalae</taxon>
        <taxon>asterids</taxon>
        <taxon>campanulids</taxon>
        <taxon>Asterales</taxon>
        <taxon>Asteraceae</taxon>
        <taxon>Asteroideae</taxon>
        <taxon>Heliantheae alliance</taxon>
        <taxon>Tageteae</taxon>
        <taxon>Tagetes</taxon>
    </lineage>
</organism>
<accession>A0AAD8K8I9</accession>
<evidence type="ECO:0000256" key="7">
    <source>
        <dbReference type="ARBA" id="ARBA00022729"/>
    </source>
</evidence>
<dbReference type="InterPro" id="IPR013210">
    <property type="entry name" value="LRR_N_plant-typ"/>
</dbReference>
<dbReference type="GO" id="GO:0051707">
    <property type="term" value="P:response to other organism"/>
    <property type="evidence" value="ECO:0007669"/>
    <property type="project" value="UniProtKB-ARBA"/>
</dbReference>
<dbReference type="FunFam" id="3.80.10.10:FF:000041">
    <property type="entry name" value="LRR receptor-like serine/threonine-protein kinase ERECTA"/>
    <property type="match status" value="1"/>
</dbReference>
<keyword evidence="8" id="KW-0677">Repeat</keyword>
<dbReference type="Pfam" id="PF08263">
    <property type="entry name" value="LRRNT_2"/>
    <property type="match status" value="1"/>
</dbReference>
<evidence type="ECO:0000256" key="2">
    <source>
        <dbReference type="ARBA" id="ARBA00004370"/>
    </source>
</evidence>
<evidence type="ECO:0000256" key="12">
    <source>
        <dbReference type="ARBA" id="ARBA00023278"/>
    </source>
</evidence>
<dbReference type="GO" id="GO:0016020">
    <property type="term" value="C:membrane"/>
    <property type="evidence" value="ECO:0007669"/>
    <property type="project" value="UniProtKB-SubCell"/>
</dbReference>